<keyword evidence="4" id="KW-1185">Reference proteome</keyword>
<reference evidence="3" key="1">
    <citation type="submission" date="2021-01" db="EMBL/GenBank/DDBJ databases">
        <authorList>
            <person name="Zahm M."/>
            <person name="Roques C."/>
            <person name="Cabau C."/>
            <person name="Klopp C."/>
            <person name="Donnadieu C."/>
            <person name="Jouanno E."/>
            <person name="Lampietro C."/>
            <person name="Louis A."/>
            <person name="Herpin A."/>
            <person name="Echchiki A."/>
            <person name="Berthelot C."/>
            <person name="Parey E."/>
            <person name="Roest-Crollius H."/>
            <person name="Braasch I."/>
            <person name="Postlethwait J."/>
            <person name="Bobe J."/>
            <person name="Montfort J."/>
            <person name="Bouchez O."/>
            <person name="Begum T."/>
            <person name="Mejri S."/>
            <person name="Adams A."/>
            <person name="Chen W.-J."/>
            <person name="Guiguen Y."/>
        </authorList>
    </citation>
    <scope>NUCLEOTIDE SEQUENCE</scope>
    <source>
        <strain evidence="3">YG-15Mar2019-1</strain>
        <tissue evidence="3">Brain</tissue>
    </source>
</reference>
<name>A0A9D3QD16_MEGAT</name>
<gene>
    <name evidence="3" type="ORF">MATL_G00026280</name>
</gene>
<proteinExistence type="predicted"/>
<dbReference type="PANTHER" id="PTHR34533:SF3">
    <property type="entry name" value="BICD FAMILY-LIKE CARGO ADAPTER 2"/>
    <property type="match status" value="1"/>
</dbReference>
<organism evidence="3 4">
    <name type="scientific">Megalops atlanticus</name>
    <name type="common">Tarpon</name>
    <name type="synonym">Clupea gigantea</name>
    <dbReference type="NCBI Taxonomy" id="7932"/>
    <lineage>
        <taxon>Eukaryota</taxon>
        <taxon>Metazoa</taxon>
        <taxon>Chordata</taxon>
        <taxon>Craniata</taxon>
        <taxon>Vertebrata</taxon>
        <taxon>Euteleostomi</taxon>
        <taxon>Actinopterygii</taxon>
        <taxon>Neopterygii</taxon>
        <taxon>Teleostei</taxon>
        <taxon>Elopiformes</taxon>
        <taxon>Megalopidae</taxon>
        <taxon>Megalops</taxon>
    </lineage>
</organism>
<evidence type="ECO:0000256" key="1">
    <source>
        <dbReference type="SAM" id="Coils"/>
    </source>
</evidence>
<dbReference type="OrthoDB" id="9904351at2759"/>
<feature type="coiled-coil region" evidence="1">
    <location>
        <begin position="237"/>
        <end position="271"/>
    </location>
</feature>
<feature type="compositionally biased region" description="Basic and acidic residues" evidence="2">
    <location>
        <begin position="110"/>
        <end position="132"/>
    </location>
</feature>
<dbReference type="PANTHER" id="PTHR34533">
    <property type="entry name" value="TRANSMEMBRANE PROTEIN CCDC163"/>
    <property type="match status" value="1"/>
</dbReference>
<accession>A0A9D3QD16</accession>
<sequence length="377" mass="42865">MNWDTEFSSVLSAADGSVAKIRRQLTTAGRYSKDIILDKEVSRVTDFEPPLPLRPLPSPSLSPAPQWEELARIQSQLQSQSRAIESLTQALRSMESERQSQQRHLQSLQEELRRLRERDEDRERERAGERARSSPGVDRGMEQWKREVERELSSLRGRVDRAFSLSHQEESLSNKLRREEAEQLRREVDQLKQQLRRQEEDTFHQQSEARETRRQCERSWKTLESLTDSYRAHSVDLAKTIAQYQNSQQEVRQLRLSLSELKEEVRGLMLRDRHSTPVVTAQKAAVGRGDECHGAGLSSDSEDDFSPTPSLGEVSSDDLSWAPEKKPAAQEFISQLIGSDSGEAGSDLEKEDEDSLNLEGDTGALSDSPAELSLNDL</sequence>
<dbReference type="InterPro" id="IPR039284">
    <property type="entry name" value="CCDC159/163"/>
</dbReference>
<keyword evidence="1" id="KW-0175">Coiled coil</keyword>
<dbReference type="AlphaFoldDB" id="A0A9D3QD16"/>
<feature type="region of interest" description="Disordered" evidence="2">
    <location>
        <begin position="92"/>
        <end position="144"/>
    </location>
</feature>
<dbReference type="EMBL" id="JAFDVH010000002">
    <property type="protein sequence ID" value="KAG7487707.1"/>
    <property type="molecule type" value="Genomic_DNA"/>
</dbReference>
<evidence type="ECO:0000256" key="2">
    <source>
        <dbReference type="SAM" id="MobiDB-lite"/>
    </source>
</evidence>
<feature type="region of interest" description="Disordered" evidence="2">
    <location>
        <begin position="282"/>
        <end position="377"/>
    </location>
</feature>
<evidence type="ECO:0000313" key="4">
    <source>
        <dbReference type="Proteomes" id="UP001046870"/>
    </source>
</evidence>
<comment type="caution">
    <text evidence="3">The sequence shown here is derived from an EMBL/GenBank/DDBJ whole genome shotgun (WGS) entry which is preliminary data.</text>
</comment>
<evidence type="ECO:0000313" key="3">
    <source>
        <dbReference type="EMBL" id="KAG7487707.1"/>
    </source>
</evidence>
<protein>
    <submittedName>
        <fullName evidence="3">Uncharacterized protein</fullName>
    </submittedName>
</protein>
<feature type="region of interest" description="Disordered" evidence="2">
    <location>
        <begin position="197"/>
        <end position="217"/>
    </location>
</feature>
<dbReference type="Proteomes" id="UP001046870">
    <property type="component" value="Chromosome 2"/>
</dbReference>